<evidence type="ECO:0008006" key="8">
    <source>
        <dbReference type="Google" id="ProtNLM"/>
    </source>
</evidence>
<dbReference type="KEGG" id="ttu:TERTU_3973"/>
<evidence type="ECO:0000259" key="4">
    <source>
        <dbReference type="Pfam" id="PF03781"/>
    </source>
</evidence>
<gene>
    <name evidence="6" type="ordered locus">TERTU_3973</name>
</gene>
<feature type="domain" description="DinB-like" evidence="5">
    <location>
        <begin position="8"/>
        <end position="134"/>
    </location>
</feature>
<dbReference type="AlphaFoldDB" id="C5BTQ1"/>
<sequence length="443" mass="51861">MTNLHERYRATRALTERLCEPLETEDYVVQPRAEVSPPKWHLAHTTWFFETFLLSHIPSYTAYNSNFPRLFNSYYKTQGEHWIQGERGQLSRPTVKEIYRYRHHVDAAINDNADRFDPEMLKILETGIHHEQQHQELLLMDIKAILAINPEMPAYLNTPVAPSDQIPLAYLPIEGGIHRFGVNPEDGFSFCNETPNHQRLLNDFSLANRPVTNGEYLAFIEDGGYSEPFLWKSDGWNWLQASGVRWPLYWHKESWHKESWHKESWHKESWHNESGHKGSGEWREYTLHGDMPLDLHAPVCHLSWYEADAYACWAKARLPDEFELELAIDRQHANQDAGNNDFFRHDTLTPRLDTHHRPAPNSGFYSLAGNLWEWTASPYVSYPKYQRPAGAFGEYNQKFMANQMVLRGGCIATSGDHFRATYRNFFFPHQRWAFTGLRLARDV</sequence>
<name>C5BTQ1_TERTT</name>
<dbReference type="HOGENOM" id="CLU_012431_9_0_6"/>
<dbReference type="OrthoDB" id="9768004at2"/>
<evidence type="ECO:0000256" key="1">
    <source>
        <dbReference type="ARBA" id="ARBA00023002"/>
    </source>
</evidence>
<dbReference type="PANTHER" id="PTHR23150:SF36">
    <property type="entry name" value="HERCYNINE OXYGENASE"/>
    <property type="match status" value="1"/>
</dbReference>
<reference evidence="6 7" key="1">
    <citation type="journal article" date="2009" name="PLoS ONE">
        <title>The complete genome of Teredinibacter turnerae T7901: an intracellular endosymbiont of marine wood-boring bivalves (shipworms).</title>
        <authorList>
            <person name="Yang J.C."/>
            <person name="Madupu R."/>
            <person name="Durkin A.S."/>
            <person name="Ekborg N.A."/>
            <person name="Pedamallu C.S."/>
            <person name="Hostetler J.B."/>
            <person name="Radune D."/>
            <person name="Toms B.S."/>
            <person name="Henrissat B."/>
            <person name="Coutinho P.M."/>
            <person name="Schwarz S."/>
            <person name="Field L."/>
            <person name="Trindade-Silva A.E."/>
            <person name="Soares C.A.G."/>
            <person name="Elshahawi S."/>
            <person name="Hanora A."/>
            <person name="Schmidt E.W."/>
            <person name="Haygood M.G."/>
            <person name="Posfai J."/>
            <person name="Benner J."/>
            <person name="Madinger C."/>
            <person name="Nove J."/>
            <person name="Anton B."/>
            <person name="Chaudhary K."/>
            <person name="Foster J."/>
            <person name="Holman A."/>
            <person name="Kumar S."/>
            <person name="Lessard P.A."/>
            <person name="Luyten Y.A."/>
            <person name="Slatko B."/>
            <person name="Wood N."/>
            <person name="Wu B."/>
            <person name="Teplitski M."/>
            <person name="Mougous J.D."/>
            <person name="Ward N."/>
            <person name="Eisen J.A."/>
            <person name="Badger J.H."/>
            <person name="Distel D.L."/>
        </authorList>
    </citation>
    <scope>NUCLEOTIDE SEQUENCE [LARGE SCALE GENOMIC DNA]</scope>
    <source>
        <strain evidence="7">ATCC 39867 / T7901</strain>
    </source>
</reference>
<dbReference type="InterPro" id="IPR005532">
    <property type="entry name" value="SUMF_dom"/>
</dbReference>
<protein>
    <recommendedName>
        <fullName evidence="8">Ergothioneine biosynthesis protein EgtB</fullName>
    </recommendedName>
</protein>
<dbReference type="InterPro" id="IPR042095">
    <property type="entry name" value="SUMF_sf"/>
</dbReference>
<dbReference type="eggNOG" id="COG1262">
    <property type="taxonomic scope" value="Bacteria"/>
</dbReference>
<dbReference type="InterPro" id="IPR051043">
    <property type="entry name" value="Sulfatase_Mod_Factor_Kinase"/>
</dbReference>
<dbReference type="PANTHER" id="PTHR23150">
    <property type="entry name" value="SULFATASE MODIFYING FACTOR 1, 2"/>
    <property type="match status" value="1"/>
</dbReference>
<dbReference type="STRING" id="377629.TERTU_3973"/>
<dbReference type="Pfam" id="PF12867">
    <property type="entry name" value="DinB_2"/>
    <property type="match status" value="1"/>
</dbReference>
<keyword evidence="7" id="KW-1185">Reference proteome</keyword>
<evidence type="ECO:0000256" key="3">
    <source>
        <dbReference type="ARBA" id="ARBA00037882"/>
    </source>
</evidence>
<evidence type="ECO:0000256" key="2">
    <source>
        <dbReference type="ARBA" id="ARBA00023004"/>
    </source>
</evidence>
<keyword evidence="1" id="KW-0560">Oxidoreductase</keyword>
<evidence type="ECO:0000259" key="5">
    <source>
        <dbReference type="Pfam" id="PF12867"/>
    </source>
</evidence>
<feature type="domain" description="Sulfatase-modifying factor enzyme-like" evidence="4">
    <location>
        <begin position="171"/>
        <end position="441"/>
    </location>
</feature>
<dbReference type="SUPFAM" id="SSF56436">
    <property type="entry name" value="C-type lectin-like"/>
    <property type="match status" value="1"/>
</dbReference>
<dbReference type="InterPro" id="IPR024775">
    <property type="entry name" value="DinB-like"/>
</dbReference>
<dbReference type="Pfam" id="PF03781">
    <property type="entry name" value="FGE-sulfatase"/>
    <property type="match status" value="1"/>
</dbReference>
<accession>C5BTQ1</accession>
<evidence type="ECO:0000313" key="6">
    <source>
        <dbReference type="EMBL" id="ACR11227.1"/>
    </source>
</evidence>
<dbReference type="InterPro" id="IPR016187">
    <property type="entry name" value="CTDL_fold"/>
</dbReference>
<dbReference type="Proteomes" id="UP000009080">
    <property type="component" value="Chromosome"/>
</dbReference>
<dbReference type="RefSeq" id="WP_015817339.1">
    <property type="nucleotide sequence ID" value="NC_012997.1"/>
</dbReference>
<dbReference type="EMBL" id="CP001614">
    <property type="protein sequence ID" value="ACR11227.1"/>
    <property type="molecule type" value="Genomic_DNA"/>
</dbReference>
<organism evidence="6 7">
    <name type="scientific">Teredinibacter turnerae (strain ATCC 39867 / T7901)</name>
    <dbReference type="NCBI Taxonomy" id="377629"/>
    <lineage>
        <taxon>Bacteria</taxon>
        <taxon>Pseudomonadati</taxon>
        <taxon>Pseudomonadota</taxon>
        <taxon>Gammaproteobacteria</taxon>
        <taxon>Cellvibrionales</taxon>
        <taxon>Cellvibrionaceae</taxon>
        <taxon>Teredinibacter</taxon>
    </lineage>
</organism>
<evidence type="ECO:0000313" key="7">
    <source>
        <dbReference type="Proteomes" id="UP000009080"/>
    </source>
</evidence>
<comment type="pathway">
    <text evidence="3">Amino-acid biosynthesis; ergothioneine biosynthesis.</text>
</comment>
<proteinExistence type="predicted"/>
<dbReference type="Gene3D" id="3.90.1580.10">
    <property type="entry name" value="paralog of FGE (formylglycine-generating enzyme)"/>
    <property type="match status" value="1"/>
</dbReference>
<keyword evidence="2" id="KW-0408">Iron</keyword>